<feature type="compositionally biased region" description="Basic and acidic residues" evidence="1">
    <location>
        <begin position="647"/>
        <end position="661"/>
    </location>
</feature>
<proteinExistence type="predicted"/>
<keyword evidence="2" id="KW-0812">Transmembrane</keyword>
<evidence type="ECO:0000259" key="3">
    <source>
        <dbReference type="Pfam" id="PF13968"/>
    </source>
</evidence>
<keyword evidence="2" id="KW-0472">Membrane</keyword>
<evidence type="ECO:0000256" key="1">
    <source>
        <dbReference type="SAM" id="MobiDB-lite"/>
    </source>
</evidence>
<dbReference type="InterPro" id="IPR007658">
    <property type="entry name" value="DUF594"/>
</dbReference>
<sequence>MRPIRNGGNKEAGRGGNLLENQSLAQLWDAWEIHCLILLSLFLQVFLFLTAGMRRCSSSRVLGTVLWLAYLSADSVAIFVLGHLAVHAEEPGHQLMSFWAPFVLVHLGGQDTITALSKQDNELWRRHLLSLVSQVAVASYVVSMATWPDHRLLRAAMVIMFLSGSLKYAERTLCLYFASPERLRSDALLSLSGTLWQLTQAQGREGESSVSAARRSAEETLAMMSNGSISGMGIDGSVFDIMSVDAPFNKVNTILVSRDLLPGMLAGFLSKADRCRAYEYVGARLVRCYQCVYTKTALREACGSVLWELVHDCRFSLFKLGAYCLVLCTLFQYASTPIALALFAAADKGDQIHPISRADITVPYVLLIGAIVLDVCSAVMFIFSYLSFILPASSRSRSVILRVVSCIQFAGRRNKQWSEELAQYSMIKRHTVQDTAGMASSIRQSIGRCLGAWGIELFEVTHTPITKDQAPIKEFILDNLLRSGERKEWDISSSRGQKALARWKGSHNDQDPDCARKAKALEKSIRADFPTAVLIWHIATDMCYYGAKSSTDDSDDQMTKHKNMSRQLSNYIMYLVFKCDVMLTSNSKLLHDDAHAEIRETLSNQQSQQVNIGEKNVVLEILKAEKKEGQQQHSVVEIQKLLEAAKRNDEQQHQIKRHGEPADAGAADNHDAQTTEEALYSPVLPRAREVSQELISIKDAADRWGLIALVWLEMLYYTAPRCGGAFHYEHLSTGGELVTHVLLLMHSLGPFLPTAGA</sequence>
<dbReference type="Pfam" id="PF13968">
    <property type="entry name" value="DUF4220"/>
    <property type="match status" value="1"/>
</dbReference>
<dbReference type="InterPro" id="IPR025315">
    <property type="entry name" value="DUF4220"/>
</dbReference>
<gene>
    <name evidence="4" type="ORF">URODEC1_LOCUS58249</name>
</gene>
<feature type="transmembrane region" description="Helical" evidence="2">
    <location>
        <begin position="364"/>
        <end position="388"/>
    </location>
</feature>
<feature type="domain" description="DUF4220" evidence="3">
    <location>
        <begin position="67"/>
        <end position="427"/>
    </location>
</feature>
<feature type="region of interest" description="Disordered" evidence="1">
    <location>
        <begin position="647"/>
        <end position="671"/>
    </location>
</feature>
<evidence type="ECO:0000313" key="5">
    <source>
        <dbReference type="Proteomes" id="UP001497457"/>
    </source>
</evidence>
<keyword evidence="5" id="KW-1185">Reference proteome</keyword>
<protein>
    <recommendedName>
        <fullName evidence="3">DUF4220 domain-containing protein</fullName>
    </recommendedName>
</protein>
<reference evidence="4 5" key="2">
    <citation type="submission" date="2024-10" db="EMBL/GenBank/DDBJ databases">
        <authorList>
            <person name="Ryan C."/>
        </authorList>
    </citation>
    <scope>NUCLEOTIDE SEQUENCE [LARGE SCALE GENOMIC DNA]</scope>
</reference>
<dbReference type="Pfam" id="PF04578">
    <property type="entry name" value="DUF594"/>
    <property type="match status" value="1"/>
</dbReference>
<accession>A0ABC9ASM6</accession>
<dbReference type="AlphaFoldDB" id="A0ABC9ASM6"/>
<feature type="transmembrane region" description="Helical" evidence="2">
    <location>
        <begin position="61"/>
        <end position="86"/>
    </location>
</feature>
<organism evidence="4 5">
    <name type="scientific">Urochloa decumbens</name>
    <dbReference type="NCBI Taxonomy" id="240449"/>
    <lineage>
        <taxon>Eukaryota</taxon>
        <taxon>Viridiplantae</taxon>
        <taxon>Streptophyta</taxon>
        <taxon>Embryophyta</taxon>
        <taxon>Tracheophyta</taxon>
        <taxon>Spermatophyta</taxon>
        <taxon>Magnoliopsida</taxon>
        <taxon>Liliopsida</taxon>
        <taxon>Poales</taxon>
        <taxon>Poaceae</taxon>
        <taxon>PACMAD clade</taxon>
        <taxon>Panicoideae</taxon>
        <taxon>Panicodae</taxon>
        <taxon>Paniceae</taxon>
        <taxon>Melinidinae</taxon>
        <taxon>Urochloa</taxon>
    </lineage>
</organism>
<dbReference type="PANTHER" id="PTHR31325">
    <property type="entry name" value="OS01G0798800 PROTEIN-RELATED"/>
    <property type="match status" value="1"/>
</dbReference>
<evidence type="ECO:0000256" key="2">
    <source>
        <dbReference type="SAM" id="Phobius"/>
    </source>
</evidence>
<feature type="transmembrane region" description="Helical" evidence="2">
    <location>
        <begin position="320"/>
        <end position="344"/>
    </location>
</feature>
<evidence type="ECO:0000313" key="4">
    <source>
        <dbReference type="EMBL" id="CAL4986112.1"/>
    </source>
</evidence>
<feature type="transmembrane region" description="Helical" evidence="2">
    <location>
        <begin position="31"/>
        <end position="49"/>
    </location>
</feature>
<reference evidence="5" key="1">
    <citation type="submission" date="2024-06" db="EMBL/GenBank/DDBJ databases">
        <authorList>
            <person name="Ryan C."/>
        </authorList>
    </citation>
    <scope>NUCLEOTIDE SEQUENCE [LARGE SCALE GENOMIC DNA]</scope>
</reference>
<dbReference type="Proteomes" id="UP001497457">
    <property type="component" value="Chromosome 23rd"/>
</dbReference>
<keyword evidence="2" id="KW-1133">Transmembrane helix</keyword>
<name>A0ABC9ASM6_9POAL</name>
<dbReference type="EMBL" id="OZ075133">
    <property type="protein sequence ID" value="CAL4986112.1"/>
    <property type="molecule type" value="Genomic_DNA"/>
</dbReference>